<dbReference type="Proteomes" id="UP000053257">
    <property type="component" value="Unassembled WGS sequence"/>
</dbReference>
<name>A0A0C3P227_PHLG1</name>
<dbReference type="HOGENOM" id="CLU_288053_0_0_1"/>
<gene>
    <name evidence="3" type="ORF">PHLGIDRAFT_33182</name>
</gene>
<protein>
    <recommendedName>
        <fullName evidence="2">BTB domain-containing protein</fullName>
    </recommendedName>
</protein>
<reference evidence="3 4" key="1">
    <citation type="journal article" date="2014" name="PLoS Genet.">
        <title>Analysis of the Phlebiopsis gigantea genome, transcriptome and secretome provides insight into its pioneer colonization strategies of wood.</title>
        <authorList>
            <person name="Hori C."/>
            <person name="Ishida T."/>
            <person name="Igarashi K."/>
            <person name="Samejima M."/>
            <person name="Suzuki H."/>
            <person name="Master E."/>
            <person name="Ferreira P."/>
            <person name="Ruiz-Duenas F.J."/>
            <person name="Held B."/>
            <person name="Canessa P."/>
            <person name="Larrondo L.F."/>
            <person name="Schmoll M."/>
            <person name="Druzhinina I.S."/>
            <person name="Kubicek C.P."/>
            <person name="Gaskell J.A."/>
            <person name="Kersten P."/>
            <person name="St John F."/>
            <person name="Glasner J."/>
            <person name="Sabat G."/>
            <person name="Splinter BonDurant S."/>
            <person name="Syed K."/>
            <person name="Yadav J."/>
            <person name="Mgbeahuruike A.C."/>
            <person name="Kovalchuk A."/>
            <person name="Asiegbu F.O."/>
            <person name="Lackner G."/>
            <person name="Hoffmeister D."/>
            <person name="Rencoret J."/>
            <person name="Gutierrez A."/>
            <person name="Sun H."/>
            <person name="Lindquist E."/>
            <person name="Barry K."/>
            <person name="Riley R."/>
            <person name="Grigoriev I.V."/>
            <person name="Henrissat B."/>
            <person name="Kues U."/>
            <person name="Berka R.M."/>
            <person name="Martinez A.T."/>
            <person name="Covert S.F."/>
            <person name="Blanchette R.A."/>
            <person name="Cullen D."/>
        </authorList>
    </citation>
    <scope>NUCLEOTIDE SEQUENCE [LARGE SCALE GENOMIC DNA]</scope>
    <source>
        <strain evidence="3 4">11061_1 CR5-6</strain>
    </source>
</reference>
<dbReference type="EMBL" id="KN840443">
    <property type="protein sequence ID" value="KIP11914.1"/>
    <property type="molecule type" value="Genomic_DNA"/>
</dbReference>
<dbReference type="SUPFAM" id="SSF54695">
    <property type="entry name" value="POZ domain"/>
    <property type="match status" value="2"/>
</dbReference>
<keyword evidence="4" id="KW-1185">Reference proteome</keyword>
<dbReference type="InterPro" id="IPR011333">
    <property type="entry name" value="SKP1/BTB/POZ_sf"/>
</dbReference>
<feature type="region of interest" description="Disordered" evidence="1">
    <location>
        <begin position="737"/>
        <end position="758"/>
    </location>
</feature>
<dbReference type="PROSITE" id="PS50097">
    <property type="entry name" value="BTB"/>
    <property type="match status" value="2"/>
</dbReference>
<dbReference type="OrthoDB" id="3164835at2759"/>
<dbReference type="STRING" id="745531.A0A0C3P227"/>
<feature type="domain" description="BTB" evidence="2">
    <location>
        <begin position="30"/>
        <end position="99"/>
    </location>
</feature>
<proteinExistence type="predicted"/>
<dbReference type="AlphaFoldDB" id="A0A0C3P227"/>
<evidence type="ECO:0000313" key="4">
    <source>
        <dbReference type="Proteomes" id="UP000053257"/>
    </source>
</evidence>
<evidence type="ECO:0000256" key="1">
    <source>
        <dbReference type="SAM" id="MobiDB-lite"/>
    </source>
</evidence>
<dbReference type="SMART" id="SM00225">
    <property type="entry name" value="BTB"/>
    <property type="match status" value="3"/>
</dbReference>
<accession>A0A0C3P227</accession>
<organism evidence="3 4">
    <name type="scientific">Phlebiopsis gigantea (strain 11061_1 CR5-6)</name>
    <name type="common">White-rot fungus</name>
    <name type="synonym">Peniophora gigantea</name>
    <dbReference type="NCBI Taxonomy" id="745531"/>
    <lineage>
        <taxon>Eukaryota</taxon>
        <taxon>Fungi</taxon>
        <taxon>Dikarya</taxon>
        <taxon>Basidiomycota</taxon>
        <taxon>Agaricomycotina</taxon>
        <taxon>Agaricomycetes</taxon>
        <taxon>Polyporales</taxon>
        <taxon>Phanerochaetaceae</taxon>
        <taxon>Phlebiopsis</taxon>
    </lineage>
</organism>
<sequence length="1087" mass="120996">MAQPASSPAPAGTDGRSPSLAAYPFNVPRTDVVFTTADGVEFRLFKNVLSIASPFFADMFSLAQPEAQAAVPSTELGNTASIHITESSQTFDSLLRFCYPVADPVVTSLRELELILDAARKYQMEEATNLANRMLRQFVDEDPLRTFALACRFGAEAESRLAAAAWKHLYEAKFKPLTPQKKVIAKTNKPARSRAPPPAYPDFATTLMYTGYISEMADLPAAVYHRLMYYGRVNFDSPPSFIHRDTVYPPPIPSAATPRDDVSEWPITSTDADIIVRSVDGVDIPFHTLLLKLSAVTSLLDAGTTIDSVDETLPIAQVSISSAVLKDLLRTCLPSVGCDIEDTYRLWRLSRVAIEYKMGPVIAAVKTQCQRKAAAWPLSVYLIASQNGWTDEAASSARLLTEQVHIEDIYDPILEETPSSVYHALLRYHHHSLAAMSKVMQKYTPARPEWKGRFTRYPDTWPVYVALPVAGQELERQMQRATPTRSQRSLDILALMSESEKMEKEVKDAVSGDTRCSNSSAAVGLWRRGTLTTKHPTLFQPAGRWGLVNCNHQDRDSYTIRGTSSSTDSPPSLLELYQAQDSESKQIANGENSAQTRRVADTPFDDTDADIVFTTSDGVKFHVYRIVLTLASPFFKDMFSLKQPSGADANTTPIPLQEASDTFDALLRLCYPIDDPDIGSLPLLEKVLGAAMKYQMGEAVKLCRGRLKMAVETAGALPVFAAACRLELEEEAHHAAESWRSNHWAEETASGEHSTTSSPQFSEALANKLFTPEIGQLSAGVYFRLMYYCSFDSSWALSFLARENPRASFRWLFRRPTRPVPVDVYINREDADVILQSSDGQKFLYHTLLLRLSSAHKLVDLSIHASAEGPSPIAQPNPDLPIVEVPIRGSTLQDILKLCHPSVHDDIEDTERLMSLTEVATQYKMTKIIPMLRKQAIRLLEANLLESHPLGVYFIAVRNKWKAEAETAARRLVEYRSIKAMYEPLMEDVPAAIYHSLLRYHHEGSLAISDVTQSQAYGCELWKTASLRLSRSIAVSLAIVEGEFKPIHAGRLEIDKIVTRSETLERAIRARLLKIKLVLPEDESSDT</sequence>
<evidence type="ECO:0000313" key="3">
    <source>
        <dbReference type="EMBL" id="KIP11914.1"/>
    </source>
</evidence>
<feature type="domain" description="BTB" evidence="2">
    <location>
        <begin position="609"/>
        <end position="671"/>
    </location>
</feature>
<dbReference type="InterPro" id="IPR000210">
    <property type="entry name" value="BTB/POZ_dom"/>
</dbReference>
<dbReference type="PANTHER" id="PTHR24413">
    <property type="entry name" value="SPECKLE-TYPE POZ PROTEIN"/>
    <property type="match status" value="1"/>
</dbReference>
<dbReference type="CDD" id="cd18186">
    <property type="entry name" value="BTB_POZ_ZBTB_KLHL-like"/>
    <property type="match status" value="2"/>
</dbReference>
<dbReference type="Pfam" id="PF00651">
    <property type="entry name" value="BTB"/>
    <property type="match status" value="2"/>
</dbReference>
<evidence type="ECO:0000259" key="2">
    <source>
        <dbReference type="PROSITE" id="PS50097"/>
    </source>
</evidence>
<dbReference type="Gene3D" id="3.30.710.10">
    <property type="entry name" value="Potassium Channel Kv1.1, Chain A"/>
    <property type="match status" value="2"/>
</dbReference>